<dbReference type="OrthoDB" id="9762324at2"/>
<accession>A0A3S9A100</accession>
<evidence type="ECO:0000256" key="1">
    <source>
        <dbReference type="ARBA" id="ARBA00008779"/>
    </source>
</evidence>
<dbReference type="KEGG" id="palb:EJC50_06600"/>
<dbReference type="PROSITE" id="PS00523">
    <property type="entry name" value="SULFATASE_1"/>
    <property type="match status" value="1"/>
</dbReference>
<gene>
    <name evidence="7" type="ORF">EJC50_06600</name>
</gene>
<dbReference type="Pfam" id="PF13290">
    <property type="entry name" value="CHB_HEX_C_1"/>
    <property type="match status" value="1"/>
</dbReference>
<dbReference type="InterPro" id="IPR059177">
    <property type="entry name" value="GH29D-like_dom"/>
</dbReference>
<dbReference type="InterPro" id="IPR000917">
    <property type="entry name" value="Sulfatase_N"/>
</dbReference>
<feature type="domain" description="Sulfatase N-terminal" evidence="5">
    <location>
        <begin position="11"/>
        <end position="116"/>
    </location>
</feature>
<dbReference type="InterPro" id="IPR050738">
    <property type="entry name" value="Sulfatase"/>
</dbReference>
<dbReference type="PANTHER" id="PTHR42693:SF53">
    <property type="entry name" value="ENDO-4-O-SULFATASE"/>
    <property type="match status" value="1"/>
</dbReference>
<keyword evidence="4" id="KW-0106">Calcium</keyword>
<organism evidence="7 8">
    <name type="scientific">Paenibacillus albus</name>
    <dbReference type="NCBI Taxonomy" id="2495582"/>
    <lineage>
        <taxon>Bacteria</taxon>
        <taxon>Bacillati</taxon>
        <taxon>Bacillota</taxon>
        <taxon>Bacilli</taxon>
        <taxon>Bacillales</taxon>
        <taxon>Paenibacillaceae</taxon>
        <taxon>Paenibacillus</taxon>
    </lineage>
</organism>
<reference evidence="8" key="1">
    <citation type="submission" date="2018-12" db="EMBL/GenBank/DDBJ databases">
        <title>Genome sequence of Peanibacillus sp.</title>
        <authorList>
            <person name="Subramani G."/>
            <person name="Srinivasan S."/>
            <person name="Kim M.K."/>
        </authorList>
    </citation>
    <scope>NUCLEOTIDE SEQUENCE [LARGE SCALE GENOMIC DNA]</scope>
    <source>
        <strain evidence="8">18JY67-1</strain>
    </source>
</reference>
<keyword evidence="2" id="KW-0479">Metal-binding</keyword>
<dbReference type="SUPFAM" id="SSF53649">
    <property type="entry name" value="Alkaline phosphatase-like"/>
    <property type="match status" value="1"/>
</dbReference>
<evidence type="ECO:0000313" key="7">
    <source>
        <dbReference type="EMBL" id="AZN39366.1"/>
    </source>
</evidence>
<dbReference type="Pfam" id="PF00884">
    <property type="entry name" value="Sulfatase"/>
    <property type="match status" value="2"/>
</dbReference>
<dbReference type="EMBL" id="CP034437">
    <property type="protein sequence ID" value="AZN39366.1"/>
    <property type="molecule type" value="Genomic_DNA"/>
</dbReference>
<dbReference type="GO" id="GO:0004065">
    <property type="term" value="F:arylsulfatase activity"/>
    <property type="evidence" value="ECO:0007669"/>
    <property type="project" value="TreeGrafter"/>
</dbReference>
<dbReference type="Proteomes" id="UP000272528">
    <property type="component" value="Chromosome"/>
</dbReference>
<dbReference type="InterPro" id="IPR024607">
    <property type="entry name" value="Sulfatase_CS"/>
</dbReference>
<dbReference type="InterPro" id="IPR017850">
    <property type="entry name" value="Alkaline_phosphatase_core_sf"/>
</dbReference>
<keyword evidence="3" id="KW-0378">Hydrolase</keyword>
<feature type="domain" description="GH29D-like beta-sandwich" evidence="6">
    <location>
        <begin position="482"/>
        <end position="532"/>
    </location>
</feature>
<sequence length="544" mass="61513">MGTESNQGSRPNVLWISLEDTSPRFGCYGDAVASTPNIDRLAEEGVRYTNAYSTAAVCSPSRAAIITGMYATSIGAHHHRTSAPEHTEYTPTPYEVVPPPYVKTFTEYLRANGYYCTNNEKTDYQFTAPITAWDDNGRTAHWRNRGDGQPFFAVFNLMNTHESGMWRTYDSLSTNPVAVSLPPYLPDTQKSREVLALHYDNIKLNDNRVGELLQQLEEDGLKDNTTVFIWSDHGEGLPRHKRWLYDSGIRVPLIIRWPGRIEPGTTNEQLVSMIDLGPTVLQLAEVPVPMHMQGQPFLKANAEVMPERKYVYAARDRHDEGYDMVRAVRDRQYKYIRNFYIEKPYFEWVPYGHYHGIMQEMWRLYALGELNPLQKALITGGRPPEELYDCVNDPHEIHNLAGDSNYSEVLTRLSGELDRWRTRVGDMGEIPEAQMANTMWPNGIQPVTAPVQFVPIAEGFPGTEDVPRGSEYIIKAPALLLLYCGTQGASIAYTLDDGEHPQWSLYTSPIIMAKGKGTTVVRAKAIRIGYQCSEESLVTIRCTS</sequence>
<keyword evidence="8" id="KW-1185">Reference proteome</keyword>
<dbReference type="RefSeq" id="WP_126013870.1">
    <property type="nucleotide sequence ID" value="NZ_CP034437.1"/>
</dbReference>
<dbReference type="AlphaFoldDB" id="A0A3S9A100"/>
<dbReference type="Gene3D" id="3.40.720.10">
    <property type="entry name" value="Alkaline Phosphatase, subunit A"/>
    <property type="match status" value="1"/>
</dbReference>
<proteinExistence type="inferred from homology"/>
<evidence type="ECO:0000256" key="3">
    <source>
        <dbReference type="ARBA" id="ARBA00022801"/>
    </source>
</evidence>
<evidence type="ECO:0000256" key="4">
    <source>
        <dbReference type="ARBA" id="ARBA00022837"/>
    </source>
</evidence>
<dbReference type="CDD" id="cd16027">
    <property type="entry name" value="SGSH"/>
    <property type="match status" value="1"/>
</dbReference>
<feature type="domain" description="Sulfatase N-terminal" evidence="5">
    <location>
        <begin position="145"/>
        <end position="285"/>
    </location>
</feature>
<name>A0A3S9A100_9BACL</name>
<dbReference type="GO" id="GO:0046872">
    <property type="term" value="F:metal ion binding"/>
    <property type="evidence" value="ECO:0007669"/>
    <property type="project" value="UniProtKB-KW"/>
</dbReference>
<evidence type="ECO:0000256" key="2">
    <source>
        <dbReference type="ARBA" id="ARBA00022723"/>
    </source>
</evidence>
<evidence type="ECO:0000259" key="6">
    <source>
        <dbReference type="Pfam" id="PF13290"/>
    </source>
</evidence>
<comment type="similarity">
    <text evidence="1">Belongs to the sulfatase family.</text>
</comment>
<evidence type="ECO:0000313" key="8">
    <source>
        <dbReference type="Proteomes" id="UP000272528"/>
    </source>
</evidence>
<protein>
    <submittedName>
        <fullName evidence="7">Sulfatase</fullName>
    </submittedName>
</protein>
<evidence type="ECO:0000259" key="5">
    <source>
        <dbReference type="Pfam" id="PF00884"/>
    </source>
</evidence>
<dbReference type="PANTHER" id="PTHR42693">
    <property type="entry name" value="ARYLSULFATASE FAMILY MEMBER"/>
    <property type="match status" value="1"/>
</dbReference>